<dbReference type="InterPro" id="IPR013320">
    <property type="entry name" value="ConA-like_dom_sf"/>
</dbReference>
<dbReference type="PROSITE" id="PS51175">
    <property type="entry name" value="CBM6"/>
    <property type="match status" value="1"/>
</dbReference>
<dbReference type="Pfam" id="PF04616">
    <property type="entry name" value="Glyco_hydro_43"/>
    <property type="match status" value="1"/>
</dbReference>
<evidence type="ECO:0000313" key="8">
    <source>
        <dbReference type="Proteomes" id="UP000632774"/>
    </source>
</evidence>
<accession>A0ABR9XEN2</accession>
<dbReference type="SMART" id="SM00606">
    <property type="entry name" value="CBD_IV"/>
    <property type="match status" value="1"/>
</dbReference>
<dbReference type="PANTHER" id="PTHR42812:SF12">
    <property type="entry name" value="BETA-XYLOSIDASE-RELATED"/>
    <property type="match status" value="1"/>
</dbReference>
<keyword evidence="4" id="KW-0326">Glycosidase</keyword>
<evidence type="ECO:0000259" key="6">
    <source>
        <dbReference type="PROSITE" id="PS51175"/>
    </source>
</evidence>
<name>A0ABR9XEN2_9SPHI</name>
<comment type="caution">
    <text evidence="7">The sequence shown here is derived from an EMBL/GenBank/DDBJ whole genome shotgun (WGS) entry which is preliminary data.</text>
</comment>
<dbReference type="SUPFAM" id="SSF49899">
    <property type="entry name" value="Concanavalin A-like lectins/glucanases"/>
    <property type="match status" value="1"/>
</dbReference>
<dbReference type="InterPro" id="IPR023296">
    <property type="entry name" value="Glyco_hydro_beta-prop_sf"/>
</dbReference>
<evidence type="ECO:0000256" key="1">
    <source>
        <dbReference type="ARBA" id="ARBA00009865"/>
    </source>
</evidence>
<dbReference type="InterPro" id="IPR005084">
    <property type="entry name" value="CBM6"/>
</dbReference>
<feature type="signal peptide" evidence="5">
    <location>
        <begin position="1"/>
        <end position="25"/>
    </location>
</feature>
<reference evidence="7 8" key="1">
    <citation type="submission" date="2020-10" db="EMBL/GenBank/DDBJ databases">
        <title>Mucilaginibacter mali sp. nov., isolated from rhizosphere soil of apple orchard.</title>
        <authorList>
            <person name="Lee J.-S."/>
            <person name="Kim H.S."/>
            <person name="Kim J.-S."/>
        </authorList>
    </citation>
    <scope>NUCLEOTIDE SEQUENCE [LARGE SCALE GENOMIC DNA]</scope>
    <source>
        <strain evidence="7 8">KCTC 23157</strain>
    </source>
</reference>
<dbReference type="Gene3D" id="2.115.10.20">
    <property type="entry name" value="Glycosyl hydrolase domain, family 43"/>
    <property type="match status" value="1"/>
</dbReference>
<dbReference type="EMBL" id="JADFFM010000001">
    <property type="protein sequence ID" value="MBE9665518.1"/>
    <property type="molecule type" value="Genomic_DNA"/>
</dbReference>
<protein>
    <submittedName>
        <fullName evidence="7">Family 43 glycosylhydrolase</fullName>
    </submittedName>
</protein>
<organism evidence="7 8">
    <name type="scientific">Mucilaginibacter boryungensis</name>
    <dbReference type="NCBI Taxonomy" id="768480"/>
    <lineage>
        <taxon>Bacteria</taxon>
        <taxon>Pseudomonadati</taxon>
        <taxon>Bacteroidota</taxon>
        <taxon>Sphingobacteriia</taxon>
        <taxon>Sphingobacteriales</taxon>
        <taxon>Sphingobacteriaceae</taxon>
        <taxon>Mucilaginibacter</taxon>
    </lineage>
</organism>
<dbReference type="Proteomes" id="UP000632774">
    <property type="component" value="Unassembled WGS sequence"/>
</dbReference>
<dbReference type="InterPro" id="IPR041542">
    <property type="entry name" value="GH43_C2"/>
</dbReference>
<sequence length="657" mass="74049">MKRKAFCNALYCLVLLMVGIGRGFAQQSDNQNGTYTNPVIWADFPDNDVIRVDDTYYMVTTTMFYLPGVPVMRSKDLVNWEYAANAVQRFDMHPAYNMEGGNRYGHGQWATSMRYRNGKFYLLFKTNDEGGFLSTATRAEGPWTTRKLPRGFHDPGLFFDDDGKIYVVHGYSTLSLTQLDENFAPIGKDSLIYSKVARPGLEGSHVYKINGLYYIYATYGGADGYQVCLRSKSIYGPYEEKVVLKDDMNLTGMGVHQGALVETQIGQWWSVIFQDRVGVGRVPTLQPVTWTDGWPMVGINGRAVVTYKKPDVGKTWPVKTLPTSDEFNDKTLGLQWSWNHNPDERSWSLAEHKGFLRLTTAKITDSLPMARNTLTQRIFGPSSTAVAAFALSGMKDGDMCGLAVFQKPYASIAARRTDKGFKIIMINNGKQIDSVDIDKRDKIFLRATAVTTKDLATFSYSFNNRDFKPLGNQLTMAFSLKIFTGNRFALFNYATKQIGGFVDIDWFRMRTRQGPPDLFRADAIIEAEMYDEIHLAKTGWCHDTVTGKDQCITKIVNGSRLVYNQIDFGKGQRFMHFRVASNRQLSPGRIEVYLDGNLNTPLTAVSVATTGNWQHYQTLTAPIQPLIGRHQLTLKFIGGEGELMNLNWFTFSAGPKI</sequence>
<feature type="domain" description="CBM6" evidence="6">
    <location>
        <begin position="523"/>
        <end position="652"/>
    </location>
</feature>
<evidence type="ECO:0000256" key="2">
    <source>
        <dbReference type="ARBA" id="ARBA00022729"/>
    </source>
</evidence>
<keyword evidence="2 5" id="KW-0732">Signal</keyword>
<dbReference type="InterPro" id="IPR006584">
    <property type="entry name" value="Cellulose-bd_IV"/>
</dbReference>
<evidence type="ECO:0000313" key="7">
    <source>
        <dbReference type="EMBL" id="MBE9665518.1"/>
    </source>
</evidence>
<dbReference type="PANTHER" id="PTHR42812">
    <property type="entry name" value="BETA-XYLOSIDASE"/>
    <property type="match status" value="1"/>
</dbReference>
<evidence type="ECO:0000256" key="4">
    <source>
        <dbReference type="ARBA" id="ARBA00023295"/>
    </source>
</evidence>
<dbReference type="InterPro" id="IPR006710">
    <property type="entry name" value="Glyco_hydro_43"/>
</dbReference>
<dbReference type="InterPro" id="IPR008979">
    <property type="entry name" value="Galactose-bd-like_sf"/>
</dbReference>
<dbReference type="RefSeq" id="WP_194104921.1">
    <property type="nucleotide sequence ID" value="NZ_JADFFM010000001.1"/>
</dbReference>
<proteinExistence type="inferred from homology"/>
<feature type="chain" id="PRO_5046194479" evidence="5">
    <location>
        <begin position="26"/>
        <end position="657"/>
    </location>
</feature>
<keyword evidence="8" id="KW-1185">Reference proteome</keyword>
<evidence type="ECO:0000256" key="5">
    <source>
        <dbReference type="SAM" id="SignalP"/>
    </source>
</evidence>
<comment type="similarity">
    <text evidence="1">Belongs to the glycosyl hydrolase 43 family.</text>
</comment>
<gene>
    <name evidence="7" type="ORF">IRJ18_04035</name>
</gene>
<dbReference type="Pfam" id="PF17851">
    <property type="entry name" value="GH43_C2"/>
    <property type="match status" value="1"/>
</dbReference>
<dbReference type="SUPFAM" id="SSF75005">
    <property type="entry name" value="Arabinanase/levansucrase/invertase"/>
    <property type="match status" value="1"/>
</dbReference>
<dbReference type="CDD" id="cd09001">
    <property type="entry name" value="GH43_FsAxh1-like"/>
    <property type="match status" value="1"/>
</dbReference>
<dbReference type="CDD" id="cd04084">
    <property type="entry name" value="CBM6_xylanase-like"/>
    <property type="match status" value="1"/>
</dbReference>
<dbReference type="Gene3D" id="2.60.120.200">
    <property type="match status" value="1"/>
</dbReference>
<evidence type="ECO:0000256" key="3">
    <source>
        <dbReference type="ARBA" id="ARBA00022801"/>
    </source>
</evidence>
<keyword evidence="3" id="KW-0378">Hydrolase</keyword>
<dbReference type="Pfam" id="PF03422">
    <property type="entry name" value="CBM_6"/>
    <property type="match status" value="1"/>
</dbReference>
<dbReference type="InterPro" id="IPR051795">
    <property type="entry name" value="Glycosyl_Hydrlase_43"/>
</dbReference>
<dbReference type="SUPFAM" id="SSF49785">
    <property type="entry name" value="Galactose-binding domain-like"/>
    <property type="match status" value="1"/>
</dbReference>
<dbReference type="Gene3D" id="2.60.120.260">
    <property type="entry name" value="Galactose-binding domain-like"/>
    <property type="match status" value="1"/>
</dbReference>